<gene>
    <name evidence="2" type="ORF">A3D91_02000</name>
</gene>
<sequence>MVKFRPISIILIVLFVPLILFGVLYLYLNPGKYGLENKFNDKSVEDAEGSVFEDLTTGEILNSTQEFRGKFEDQKIALRKVDNDNCKYSDYLFKITGSPTKENNLWKITVNGETAFIPDFFNFKPLSGRFEISKTYYAGFEECKGSALFSGVLEFEKAIVMDLGPINEETDFLLLSDDTGEEFGILYYPRKISLFKYDQNKLLTPIYLKDVNIGDSVNYVIDRSAKKNPINFKGESVPSYHNPLDIKFILVVNGN</sequence>
<evidence type="ECO:0000313" key="2">
    <source>
        <dbReference type="EMBL" id="OGC52786.1"/>
    </source>
</evidence>
<dbReference type="AlphaFoldDB" id="A0A1F4V6N8"/>
<dbReference type="Proteomes" id="UP000178127">
    <property type="component" value="Unassembled WGS sequence"/>
</dbReference>
<reference evidence="2 3" key="1">
    <citation type="journal article" date="2016" name="Nat. Commun.">
        <title>Thousands of microbial genomes shed light on interconnected biogeochemical processes in an aquifer system.</title>
        <authorList>
            <person name="Anantharaman K."/>
            <person name="Brown C.T."/>
            <person name="Hug L.A."/>
            <person name="Sharon I."/>
            <person name="Castelle C.J."/>
            <person name="Probst A.J."/>
            <person name="Thomas B.C."/>
            <person name="Singh A."/>
            <person name="Wilkins M.J."/>
            <person name="Karaoz U."/>
            <person name="Brodie E.L."/>
            <person name="Williams K.H."/>
            <person name="Hubbard S.S."/>
            <person name="Banfield J.F."/>
        </authorList>
    </citation>
    <scope>NUCLEOTIDE SEQUENCE [LARGE SCALE GENOMIC DNA]</scope>
</reference>
<evidence type="ECO:0000256" key="1">
    <source>
        <dbReference type="SAM" id="Phobius"/>
    </source>
</evidence>
<keyword evidence="1" id="KW-1133">Transmembrane helix</keyword>
<keyword evidence="1" id="KW-0812">Transmembrane</keyword>
<accession>A0A1F4V6N8</accession>
<feature type="transmembrane region" description="Helical" evidence="1">
    <location>
        <begin position="6"/>
        <end position="28"/>
    </location>
</feature>
<comment type="caution">
    <text evidence="2">The sequence shown here is derived from an EMBL/GenBank/DDBJ whole genome shotgun (WGS) entry which is preliminary data.</text>
</comment>
<protein>
    <submittedName>
        <fullName evidence="2">Uncharacterized protein</fullName>
    </submittedName>
</protein>
<proteinExistence type="predicted"/>
<dbReference type="EMBL" id="MEVD01000021">
    <property type="protein sequence ID" value="OGC52786.1"/>
    <property type="molecule type" value="Genomic_DNA"/>
</dbReference>
<organism evidence="2 3">
    <name type="scientific">candidate division WWE3 bacterium RIFCSPHIGHO2_02_FULL_38_14</name>
    <dbReference type="NCBI Taxonomy" id="1802620"/>
    <lineage>
        <taxon>Bacteria</taxon>
        <taxon>Katanobacteria</taxon>
    </lineage>
</organism>
<evidence type="ECO:0000313" key="3">
    <source>
        <dbReference type="Proteomes" id="UP000178127"/>
    </source>
</evidence>
<dbReference type="STRING" id="1802620.A3D91_02000"/>
<name>A0A1F4V6N8_UNCKA</name>
<keyword evidence="1" id="KW-0472">Membrane</keyword>